<evidence type="ECO:0000256" key="2">
    <source>
        <dbReference type="ARBA" id="ARBA00004651"/>
    </source>
</evidence>
<dbReference type="PANTHER" id="PTHR11923:SF110">
    <property type="entry name" value="SCAVENGER RECEPTOR CLASS B MEMBER 1"/>
    <property type="match status" value="1"/>
</dbReference>
<dbReference type="InterPro" id="IPR002159">
    <property type="entry name" value="CD36_fam"/>
</dbReference>
<evidence type="ECO:0000313" key="16">
    <source>
        <dbReference type="EMBL" id="CAH0100689.1"/>
    </source>
</evidence>
<evidence type="ECO:0000256" key="7">
    <source>
        <dbReference type="ARBA" id="ARBA00023136"/>
    </source>
</evidence>
<dbReference type="PRINTS" id="PR01610">
    <property type="entry name" value="CD36ANTIGEN"/>
</dbReference>
<gene>
    <name evidence="16" type="ORF">DGAL_LOCUS2976</name>
</gene>
<evidence type="ECO:0000256" key="15">
    <source>
        <dbReference type="SAM" id="Phobius"/>
    </source>
</evidence>
<keyword evidence="9" id="KW-0675">Receptor</keyword>
<dbReference type="Proteomes" id="UP000789390">
    <property type="component" value="Unassembled WGS sequence"/>
</dbReference>
<feature type="disulfide bond" evidence="13">
    <location>
        <begin position="381"/>
        <end position="392"/>
    </location>
</feature>
<comment type="caution">
    <text evidence="16">The sequence shown here is derived from an EMBL/GenBank/DDBJ whole genome shotgun (WGS) entry which is preliminary data.</text>
</comment>
<dbReference type="GO" id="GO:0005901">
    <property type="term" value="C:caveola"/>
    <property type="evidence" value="ECO:0007669"/>
    <property type="project" value="UniProtKB-SubCell"/>
</dbReference>
<dbReference type="OrthoDB" id="18585at2759"/>
<protein>
    <recommendedName>
        <fullName evidence="11">Scavenger receptor class B member 1</fullName>
    </recommendedName>
    <alternativeName>
        <fullName evidence="12">SR-BI</fullName>
    </alternativeName>
</protein>
<name>A0A8J2REX0_9CRUS</name>
<keyword evidence="4" id="KW-1003">Cell membrane</keyword>
<feature type="compositionally biased region" description="Basic and acidic residues" evidence="14">
    <location>
        <begin position="571"/>
        <end position="581"/>
    </location>
</feature>
<feature type="transmembrane region" description="Helical" evidence="15">
    <location>
        <begin position="66"/>
        <end position="90"/>
    </location>
</feature>
<accession>A0A8J2REX0</accession>
<evidence type="ECO:0000256" key="3">
    <source>
        <dbReference type="ARBA" id="ARBA00010532"/>
    </source>
</evidence>
<feature type="region of interest" description="Disordered" evidence="14">
    <location>
        <begin position="561"/>
        <end position="581"/>
    </location>
</feature>
<sequence length="581" mass="65612">MQRKCQTKRAKGMKTEADWKYSPVLLYRPDIHPYDLPRMKPSFPTTGRNSEEQNKEYLVSTSTLRYWLIGILAVSAILFIVMGILVTMFFSQIIDNFIYKELVLKVGGETYEMWRKPPVEPQMKVYFFNVTNPREFLQGEKPIFREIGPYVYNEKWEKVNFTWHPNGTVSYQPTKTFFFNREMSYGDESDLVQTLNIPLVSAADQMKYAVKLTRLALGSMLGVLNQETFTVRSVREFMWGYNDSLFKLAKDVMPPENVVPHDLFGLFVGKNGTASDGLFTIATGAKSMDNYAAIDNWNGMTKLPFWQSDKCNSIVGTDGTAFPPELTPNTTIHMFNPELCRSLPLVYYKDVVHNGVAGYRFGPPVNTFDTPATNPDNACFCPPGVMERDGNCGIKGLFNISSCKFGAPMAMSWPHFLHGDPKLVEDVVGLNPDVNRHGFFLDFQPKLTIAMHATARMQINLMLSKVEDIKQAVGLREMAFPLFWFESGVDKLPEDVSQKLKMVAEMPEAARAGISYSMFGLGGILLFCVALMIWKRMKSKSYGAGGVNNADVEFEKRTDAVTVHKTNGKSRSAEESSDLPR</sequence>
<feature type="disulfide bond" evidence="13">
    <location>
        <begin position="340"/>
        <end position="403"/>
    </location>
</feature>
<keyword evidence="17" id="KW-1185">Reference proteome</keyword>
<evidence type="ECO:0000256" key="13">
    <source>
        <dbReference type="PIRSR" id="PIRSR605428-52"/>
    </source>
</evidence>
<dbReference type="Pfam" id="PF01130">
    <property type="entry name" value="CD36"/>
    <property type="match status" value="1"/>
</dbReference>
<comment type="subcellular location">
    <subcellularLocation>
        <location evidence="2">Cell membrane</location>
        <topology evidence="2">Multi-pass membrane protein</topology>
    </subcellularLocation>
    <subcellularLocation>
        <location evidence="1">Membrane</location>
        <location evidence="1">Caveola</location>
        <topology evidence="1">Multi-pass membrane protein</topology>
    </subcellularLocation>
</comment>
<dbReference type="PRINTS" id="PR01609">
    <property type="entry name" value="CD36FAMILY"/>
</dbReference>
<keyword evidence="10" id="KW-0325">Glycoprotein</keyword>
<comment type="similarity">
    <text evidence="3">Belongs to the CD36 family.</text>
</comment>
<feature type="disulfide bond" evidence="13">
    <location>
        <begin position="311"/>
        <end position="379"/>
    </location>
</feature>
<evidence type="ECO:0000256" key="1">
    <source>
        <dbReference type="ARBA" id="ARBA00004189"/>
    </source>
</evidence>
<keyword evidence="6 15" id="KW-1133">Transmembrane helix</keyword>
<evidence type="ECO:0000256" key="8">
    <source>
        <dbReference type="ARBA" id="ARBA00023157"/>
    </source>
</evidence>
<evidence type="ECO:0000256" key="11">
    <source>
        <dbReference type="ARBA" id="ARBA00040821"/>
    </source>
</evidence>
<keyword evidence="7 15" id="KW-0472">Membrane</keyword>
<feature type="transmembrane region" description="Helical" evidence="15">
    <location>
        <begin position="514"/>
        <end position="534"/>
    </location>
</feature>
<evidence type="ECO:0000256" key="12">
    <source>
        <dbReference type="ARBA" id="ARBA00042244"/>
    </source>
</evidence>
<proteinExistence type="inferred from homology"/>
<keyword evidence="5 15" id="KW-0812">Transmembrane</keyword>
<dbReference type="AlphaFoldDB" id="A0A8J2REX0"/>
<evidence type="ECO:0000256" key="9">
    <source>
        <dbReference type="ARBA" id="ARBA00023170"/>
    </source>
</evidence>
<evidence type="ECO:0000256" key="10">
    <source>
        <dbReference type="ARBA" id="ARBA00023180"/>
    </source>
</evidence>
<evidence type="ECO:0000256" key="14">
    <source>
        <dbReference type="SAM" id="MobiDB-lite"/>
    </source>
</evidence>
<evidence type="ECO:0000256" key="5">
    <source>
        <dbReference type="ARBA" id="ARBA00022692"/>
    </source>
</evidence>
<dbReference type="GO" id="GO:0005044">
    <property type="term" value="F:scavenger receptor activity"/>
    <property type="evidence" value="ECO:0007669"/>
    <property type="project" value="TreeGrafter"/>
</dbReference>
<dbReference type="PANTHER" id="PTHR11923">
    <property type="entry name" value="SCAVENGER RECEPTOR CLASS B TYPE-1 SR-B1"/>
    <property type="match status" value="1"/>
</dbReference>
<keyword evidence="8 13" id="KW-1015">Disulfide bond</keyword>
<evidence type="ECO:0000256" key="4">
    <source>
        <dbReference type="ARBA" id="ARBA00022475"/>
    </source>
</evidence>
<dbReference type="GO" id="GO:0005737">
    <property type="term" value="C:cytoplasm"/>
    <property type="evidence" value="ECO:0007669"/>
    <property type="project" value="TreeGrafter"/>
</dbReference>
<evidence type="ECO:0000256" key="6">
    <source>
        <dbReference type="ARBA" id="ARBA00022989"/>
    </source>
</evidence>
<organism evidence="16 17">
    <name type="scientific">Daphnia galeata</name>
    <dbReference type="NCBI Taxonomy" id="27404"/>
    <lineage>
        <taxon>Eukaryota</taxon>
        <taxon>Metazoa</taxon>
        <taxon>Ecdysozoa</taxon>
        <taxon>Arthropoda</taxon>
        <taxon>Crustacea</taxon>
        <taxon>Branchiopoda</taxon>
        <taxon>Diplostraca</taxon>
        <taxon>Cladocera</taxon>
        <taxon>Anomopoda</taxon>
        <taxon>Daphniidae</taxon>
        <taxon>Daphnia</taxon>
    </lineage>
</organism>
<dbReference type="InterPro" id="IPR005428">
    <property type="entry name" value="CD36/SCARB1/SNMP1"/>
</dbReference>
<dbReference type="EMBL" id="CAKKLH010000043">
    <property type="protein sequence ID" value="CAH0100689.1"/>
    <property type="molecule type" value="Genomic_DNA"/>
</dbReference>
<reference evidence="16" key="1">
    <citation type="submission" date="2021-11" db="EMBL/GenBank/DDBJ databases">
        <authorList>
            <person name="Schell T."/>
        </authorList>
    </citation>
    <scope>NUCLEOTIDE SEQUENCE</scope>
    <source>
        <strain evidence="16">M5</strain>
    </source>
</reference>
<evidence type="ECO:0000313" key="17">
    <source>
        <dbReference type="Proteomes" id="UP000789390"/>
    </source>
</evidence>